<evidence type="ECO:0000313" key="3">
    <source>
        <dbReference type="Proteomes" id="UP000239735"/>
    </source>
</evidence>
<dbReference type="AlphaFoldDB" id="A0A2N9L3C8"/>
<feature type="chain" id="PRO_5014919020" evidence="1">
    <location>
        <begin position="30"/>
        <end position="312"/>
    </location>
</feature>
<sequence length="312" mass="34107">MRQDAWKPAWALAGMLVALLLAASAQLFAQYPAKNVVAACASKNPMGVVTVGKFTFRTYSRDDGICLRVTSGGKLIYSKVLDGYQNATLGQPSNADWNVPFIPNGTDLTGLGRPDMIVSTYTGGAHCCMTHYVFELAPEFKLLATLNDADDDEAHFERAKDGTYYYITADWTFAYWPTCFACSPSEVVTLRWIDDKKGGGFHLAMDKMQKAAPTPAQWNKELGAARKVVNAENADEIGQSLWGVVLDLIYTGHSTMAWKFVDALGPKAQQNPFPSLGDFCSLLKQSPYWPDLQPTLKDVPTACASAKPKPGQ</sequence>
<dbReference type="Proteomes" id="UP000239735">
    <property type="component" value="Unassembled WGS sequence"/>
</dbReference>
<keyword evidence="1" id="KW-0732">Signal</keyword>
<accession>A0A2N9L3C8</accession>
<name>A0A2N9L3C8_9BACT</name>
<organism evidence="2 3">
    <name type="scientific">Candidatus Sulfuritelmatomonas gaucii</name>
    <dbReference type="NCBI Taxonomy" id="2043161"/>
    <lineage>
        <taxon>Bacteria</taxon>
        <taxon>Pseudomonadati</taxon>
        <taxon>Acidobacteriota</taxon>
        <taxon>Terriglobia</taxon>
        <taxon>Terriglobales</taxon>
        <taxon>Acidobacteriaceae</taxon>
        <taxon>Candidatus Sulfuritelmatomonas</taxon>
    </lineage>
</organism>
<evidence type="ECO:0000313" key="2">
    <source>
        <dbReference type="EMBL" id="SPE17475.1"/>
    </source>
</evidence>
<proteinExistence type="predicted"/>
<dbReference type="OrthoDB" id="118424at2"/>
<protein>
    <submittedName>
        <fullName evidence="2">Uncharacterized protein</fullName>
    </submittedName>
</protein>
<feature type="signal peptide" evidence="1">
    <location>
        <begin position="1"/>
        <end position="29"/>
    </location>
</feature>
<gene>
    <name evidence="2" type="ORF">SBA5_100073</name>
</gene>
<evidence type="ECO:0000256" key="1">
    <source>
        <dbReference type="SAM" id="SignalP"/>
    </source>
</evidence>
<dbReference type="EMBL" id="OKRB01000002">
    <property type="protein sequence ID" value="SPE17475.1"/>
    <property type="molecule type" value="Genomic_DNA"/>
</dbReference>
<reference evidence="3" key="1">
    <citation type="submission" date="2018-02" db="EMBL/GenBank/DDBJ databases">
        <authorList>
            <person name="Hausmann B."/>
        </authorList>
    </citation>
    <scope>NUCLEOTIDE SEQUENCE [LARGE SCALE GENOMIC DNA]</scope>
    <source>
        <strain evidence="3">Peat soil MAG SbA5</strain>
    </source>
</reference>